<name>G0U9I6_TRYVY</name>
<feature type="region of interest" description="Disordered" evidence="2">
    <location>
        <begin position="165"/>
        <end position="194"/>
    </location>
</feature>
<dbReference type="PANTHER" id="PTHR15241:SF304">
    <property type="entry name" value="RRM DOMAIN-CONTAINING PROTEIN"/>
    <property type="match status" value="1"/>
</dbReference>
<gene>
    <name evidence="4" type="ORF">TVY486_1117560</name>
</gene>
<dbReference type="EMBL" id="HE573027">
    <property type="protein sequence ID" value="CCC54272.1"/>
    <property type="molecule type" value="Genomic_DNA"/>
</dbReference>
<organism evidence="4">
    <name type="scientific">Trypanosoma vivax (strain Y486)</name>
    <dbReference type="NCBI Taxonomy" id="1055687"/>
    <lineage>
        <taxon>Eukaryota</taxon>
        <taxon>Discoba</taxon>
        <taxon>Euglenozoa</taxon>
        <taxon>Kinetoplastea</taxon>
        <taxon>Metakinetoplastina</taxon>
        <taxon>Trypanosomatida</taxon>
        <taxon>Trypanosomatidae</taxon>
        <taxon>Trypanosoma</taxon>
        <taxon>Duttonella</taxon>
    </lineage>
</organism>
<proteinExistence type="predicted"/>
<evidence type="ECO:0000256" key="2">
    <source>
        <dbReference type="SAM" id="MobiDB-lite"/>
    </source>
</evidence>
<feature type="domain" description="RRM" evidence="3">
    <location>
        <begin position="396"/>
        <end position="483"/>
    </location>
</feature>
<evidence type="ECO:0000313" key="4">
    <source>
        <dbReference type="EMBL" id="CCC54272.1"/>
    </source>
</evidence>
<feature type="region of interest" description="Disordered" evidence="2">
    <location>
        <begin position="208"/>
        <end position="227"/>
    </location>
</feature>
<feature type="compositionally biased region" description="Low complexity" evidence="2">
    <location>
        <begin position="171"/>
        <end position="185"/>
    </location>
</feature>
<dbReference type="Pfam" id="PF00076">
    <property type="entry name" value="RRM_1"/>
    <property type="match status" value="1"/>
</dbReference>
<keyword evidence="1" id="KW-0694">RNA-binding</keyword>
<dbReference type="SMART" id="SM00360">
    <property type="entry name" value="RRM"/>
    <property type="match status" value="1"/>
</dbReference>
<reference evidence="4" key="1">
    <citation type="journal article" date="2012" name="Proc. Natl. Acad. Sci. U.S.A.">
        <title>Antigenic diversity is generated by distinct evolutionary mechanisms in African trypanosome species.</title>
        <authorList>
            <person name="Jackson A.P."/>
            <person name="Berry A."/>
            <person name="Aslett M."/>
            <person name="Allison H.C."/>
            <person name="Burton P."/>
            <person name="Vavrova-Anderson J."/>
            <person name="Brown R."/>
            <person name="Browne H."/>
            <person name="Corton N."/>
            <person name="Hauser H."/>
            <person name="Gamble J."/>
            <person name="Gilderthorp R."/>
            <person name="Marcello L."/>
            <person name="McQuillan J."/>
            <person name="Otto T.D."/>
            <person name="Quail M.A."/>
            <person name="Sanders M.J."/>
            <person name="van Tonder A."/>
            <person name="Ginger M.L."/>
            <person name="Field M.C."/>
            <person name="Barry J.D."/>
            <person name="Hertz-Fowler C."/>
            <person name="Berriman M."/>
        </authorList>
    </citation>
    <scope>NUCLEOTIDE SEQUENCE</scope>
    <source>
        <strain evidence="4">Y486</strain>
    </source>
</reference>
<dbReference type="InterPro" id="IPR012677">
    <property type="entry name" value="Nucleotide-bd_a/b_plait_sf"/>
</dbReference>
<sequence>MPVALLCVHRAVCQVDIPLPPSLAFCVLLLLPLSTFVIHFCVVCGNRIVCSIALQTTRPGEKKRHQQGHRMQLSSSVGDLQAYHLARLLHLVPLLHRVYAENCFIVPLFFQCVSPAAKRQAMFILLCLSRVFGSNTAPEVCTHILSFISFPELTMSSTLSSVPTHVEARTTSDNSTTDNVNSINSERLAEPTNRKRLRDAEVEVLVSDSTDDQPISTSADANERSVDGGVVNRSNEAEFSAAEGGEKLAEEKLFFVRPPATTSKTTTTQLFVRMNSDYQLNEETMNTYFGRYGQVSCVLFREKQITDASRPGGTGYLQDFILTVDSMHNALQAVRNAYYRELSFIALHDPTHNVYKLSDIDNVLCLVDVEVVEESPPDSSTGVTDVAVSHAQSFVPDIVVDHLPYWLTVDQLRASFSQYGTVVDVCIAVDDRSGTFTGAALLRMSSVEEAIVASEELNGAVMWDHLLVSGVLDTHLNVVSLRNGTMIRMCDEVDVEGYNLNENNRQWV</sequence>
<dbReference type="InterPro" id="IPR035979">
    <property type="entry name" value="RBD_domain_sf"/>
</dbReference>
<dbReference type="InterPro" id="IPR000504">
    <property type="entry name" value="RRM_dom"/>
</dbReference>
<dbReference type="CDD" id="cd00590">
    <property type="entry name" value="RRM_SF"/>
    <property type="match status" value="1"/>
</dbReference>
<protein>
    <submittedName>
        <fullName evidence="4">Putative RNA-binding protein (Rbp37)</fullName>
    </submittedName>
</protein>
<evidence type="ECO:0000256" key="1">
    <source>
        <dbReference type="PROSITE-ProRule" id="PRU00176"/>
    </source>
</evidence>
<dbReference type="Gene3D" id="3.30.70.330">
    <property type="match status" value="1"/>
</dbReference>
<dbReference type="PROSITE" id="PS50102">
    <property type="entry name" value="RRM"/>
    <property type="match status" value="1"/>
</dbReference>
<dbReference type="AlphaFoldDB" id="G0U9I6"/>
<dbReference type="GO" id="GO:0003723">
    <property type="term" value="F:RNA binding"/>
    <property type="evidence" value="ECO:0007669"/>
    <property type="project" value="UniProtKB-UniRule"/>
</dbReference>
<dbReference type="VEuPathDB" id="TriTrypDB:TvY486_1117560"/>
<dbReference type="PANTHER" id="PTHR15241">
    <property type="entry name" value="TRANSFORMER-2-RELATED"/>
    <property type="match status" value="1"/>
</dbReference>
<dbReference type="SUPFAM" id="SSF54928">
    <property type="entry name" value="RNA-binding domain, RBD"/>
    <property type="match status" value="1"/>
</dbReference>
<accession>G0U9I6</accession>
<evidence type="ECO:0000259" key="3">
    <source>
        <dbReference type="PROSITE" id="PS50102"/>
    </source>
</evidence>